<protein>
    <submittedName>
        <fullName evidence="1">PIR Superfamily Protein</fullName>
    </submittedName>
</protein>
<dbReference type="AlphaFoldDB" id="A0A1A9AJ63"/>
<evidence type="ECO:0000313" key="1">
    <source>
        <dbReference type="EMBL" id="SBT56200.1"/>
    </source>
</evidence>
<dbReference type="InterPro" id="IPR008780">
    <property type="entry name" value="Plasmodium_Vir"/>
</dbReference>
<sequence length="311" mass="35814">MSSNNGKIEINFDMIDKLHPCSTYIELAKTVSENPQYVFISSCASILSTKTSLSSKFSDACKILLAYFKIFNLGSIPFEEKISCSYANYWLNEEVRKVNENYNEHTYNFFSILTNSPNKDINDSVCKPYIYDFGNERFTQIKILYEFYNHYNNYLVYKANNQNASCASAEKCAQAYKENIDKCLISEDEFCSTLRKFKNKLMHDMSSSNIFIDLQNSISQIDKDFDESLKHSREGGSTVDKTSTSIIGTMLGVVPILMFVYKLNPLRGMKKGKHNIEDNEDIQSLFHDTDLSHTNFSTSDYNIPYNIIENY</sequence>
<keyword evidence="2" id="KW-1185">Reference proteome</keyword>
<name>A0A1A9AJ63_PLAOA</name>
<organism evidence="1 2">
    <name type="scientific">Plasmodium ovale wallikeri</name>
    <dbReference type="NCBI Taxonomy" id="864142"/>
    <lineage>
        <taxon>Eukaryota</taxon>
        <taxon>Sar</taxon>
        <taxon>Alveolata</taxon>
        <taxon>Apicomplexa</taxon>
        <taxon>Aconoidasida</taxon>
        <taxon>Haemosporida</taxon>
        <taxon>Plasmodiidae</taxon>
        <taxon>Plasmodium</taxon>
        <taxon>Plasmodium (Plasmodium)</taxon>
    </lineage>
</organism>
<evidence type="ECO:0000313" key="2">
    <source>
        <dbReference type="Proteomes" id="UP000078555"/>
    </source>
</evidence>
<dbReference type="Pfam" id="PF05795">
    <property type="entry name" value="Plasmodium_Vir"/>
    <property type="match status" value="1"/>
</dbReference>
<reference evidence="2" key="1">
    <citation type="submission" date="2016-05" db="EMBL/GenBank/DDBJ databases">
        <authorList>
            <person name="Naeem Raeece"/>
        </authorList>
    </citation>
    <scope>NUCLEOTIDE SEQUENCE [LARGE SCALE GENOMIC DNA]</scope>
</reference>
<dbReference type="Proteomes" id="UP000078555">
    <property type="component" value="Unassembled WGS sequence"/>
</dbReference>
<accession>A0A1A9AJ63</accession>
<proteinExistence type="predicted"/>
<gene>
    <name evidence="1" type="ORF">POVWA1_074930</name>
</gene>
<dbReference type="EMBL" id="FLRD01001022">
    <property type="protein sequence ID" value="SBT56200.1"/>
    <property type="molecule type" value="Genomic_DNA"/>
</dbReference>